<reference evidence="2 3" key="1">
    <citation type="journal article" date="2023" name="Hortic Res">
        <title>The complete reference genome for grapevine (Vitis vinifera L.) genetics and breeding.</title>
        <authorList>
            <person name="Shi X."/>
            <person name="Cao S."/>
            <person name="Wang X."/>
            <person name="Huang S."/>
            <person name="Wang Y."/>
            <person name="Liu Z."/>
            <person name="Liu W."/>
            <person name="Leng X."/>
            <person name="Peng Y."/>
            <person name="Wang N."/>
            <person name="Wang Y."/>
            <person name="Ma Z."/>
            <person name="Xu X."/>
            <person name="Zhang F."/>
            <person name="Xue H."/>
            <person name="Zhong H."/>
            <person name="Wang Y."/>
            <person name="Zhang K."/>
            <person name="Velt A."/>
            <person name="Avia K."/>
            <person name="Holtgrawe D."/>
            <person name="Grimplet J."/>
            <person name="Matus J.T."/>
            <person name="Ware D."/>
            <person name="Wu X."/>
            <person name="Wang H."/>
            <person name="Liu C."/>
            <person name="Fang Y."/>
            <person name="Rustenholz C."/>
            <person name="Cheng Z."/>
            <person name="Xiao H."/>
            <person name="Zhou Y."/>
        </authorList>
    </citation>
    <scope>NUCLEOTIDE SEQUENCE [LARGE SCALE GENOMIC DNA]</scope>
    <source>
        <strain evidence="3">cv. Pinot noir / PN40024</strain>
        <tissue evidence="2">Leaf</tissue>
    </source>
</reference>
<name>A0ABY9CJL5_VITVI</name>
<keyword evidence="1" id="KW-0413">Isomerase</keyword>
<proteinExistence type="predicted"/>
<dbReference type="Gene3D" id="3.40.50.1860">
    <property type="match status" value="1"/>
</dbReference>
<dbReference type="InterPro" id="IPR001920">
    <property type="entry name" value="Asp/Glu_race"/>
</dbReference>
<keyword evidence="3" id="KW-1185">Reference proteome</keyword>
<sequence>MQGFEVVVPDEATMEHTVISAIESLNRKDMEVARNLLRIAMQVLLARAMNTVILGSDDMRDLLPRDDPLLRKCIDLMDALARSSINWAQSVEKALDWSVVQFAQQDPRGSPYALHVRCPSSVSGLIGVN</sequence>
<dbReference type="EMBL" id="CP126656">
    <property type="protein sequence ID" value="WJZ94762.1"/>
    <property type="molecule type" value="Genomic_DNA"/>
</dbReference>
<organism evidence="2 3">
    <name type="scientific">Vitis vinifera</name>
    <name type="common">Grape</name>
    <dbReference type="NCBI Taxonomy" id="29760"/>
    <lineage>
        <taxon>Eukaryota</taxon>
        <taxon>Viridiplantae</taxon>
        <taxon>Streptophyta</taxon>
        <taxon>Embryophyta</taxon>
        <taxon>Tracheophyta</taxon>
        <taxon>Spermatophyta</taxon>
        <taxon>Magnoliopsida</taxon>
        <taxon>eudicotyledons</taxon>
        <taxon>Gunneridae</taxon>
        <taxon>Pentapetalae</taxon>
        <taxon>rosids</taxon>
        <taxon>Vitales</taxon>
        <taxon>Vitaceae</taxon>
        <taxon>Viteae</taxon>
        <taxon>Vitis</taxon>
    </lineage>
</organism>
<dbReference type="SUPFAM" id="SSF53681">
    <property type="entry name" value="Aspartate/glutamate racemase"/>
    <property type="match status" value="1"/>
</dbReference>
<accession>A0ABY9CJL5</accession>
<protein>
    <submittedName>
        <fullName evidence="2">Uncharacterized protein</fullName>
    </submittedName>
</protein>
<dbReference type="Proteomes" id="UP001227230">
    <property type="component" value="Chromosome 9"/>
</dbReference>
<evidence type="ECO:0000313" key="3">
    <source>
        <dbReference type="Proteomes" id="UP001227230"/>
    </source>
</evidence>
<dbReference type="InterPro" id="IPR015942">
    <property type="entry name" value="Asp/Glu/hydantoin_racemase"/>
</dbReference>
<evidence type="ECO:0000313" key="2">
    <source>
        <dbReference type="EMBL" id="WJZ94762.1"/>
    </source>
</evidence>
<dbReference type="PANTHER" id="PTHR21198:SF7">
    <property type="entry name" value="ASPARTATE-GLUTAMATE RACEMASE FAMILY"/>
    <property type="match status" value="1"/>
</dbReference>
<evidence type="ECO:0000256" key="1">
    <source>
        <dbReference type="ARBA" id="ARBA00023235"/>
    </source>
</evidence>
<gene>
    <name evidence="2" type="ORF">VitviT2T_013592</name>
</gene>
<dbReference type="PANTHER" id="PTHR21198">
    <property type="entry name" value="GLUTAMATE RACEMASE"/>
    <property type="match status" value="1"/>
</dbReference>
<dbReference type="Pfam" id="PF01177">
    <property type="entry name" value="Asp_Glu_race"/>
    <property type="match status" value="1"/>
</dbReference>